<dbReference type="GeneID" id="78479197"/>
<dbReference type="NCBIfam" id="TIGR01027">
    <property type="entry name" value="proB"/>
    <property type="match status" value="1"/>
</dbReference>
<dbReference type="HAMAP" id="MF_00456">
    <property type="entry name" value="ProB"/>
    <property type="match status" value="1"/>
</dbReference>
<dbReference type="GO" id="GO:0005524">
    <property type="term" value="F:ATP binding"/>
    <property type="evidence" value="ECO:0007669"/>
    <property type="project" value="UniProtKB-KW"/>
</dbReference>
<dbReference type="OrthoDB" id="9804434at2"/>
<dbReference type="EMBL" id="CP011391">
    <property type="protein sequence ID" value="AMK55865.1"/>
    <property type="molecule type" value="Genomic_DNA"/>
</dbReference>
<keyword evidence="6 8" id="KW-0418">Kinase</keyword>
<evidence type="ECO:0000256" key="5">
    <source>
        <dbReference type="ARBA" id="ARBA00022741"/>
    </source>
</evidence>
<evidence type="ECO:0000256" key="8">
    <source>
        <dbReference type="HAMAP-Rule" id="MF_00456"/>
    </source>
</evidence>
<feature type="binding site" evidence="8">
    <location>
        <begin position="173"/>
        <end position="174"/>
    </location>
    <ligand>
        <name>ATP</name>
        <dbReference type="ChEBI" id="CHEBI:30616"/>
    </ligand>
</feature>
<comment type="subcellular location">
    <subcellularLocation>
        <location evidence="8">Cytoplasm</location>
    </subcellularLocation>
</comment>
<comment type="function">
    <text evidence="8">Catalyzes the transfer of a phosphate group to glutamate to form L-glutamate 5-phosphate.</text>
</comment>
<dbReference type="CDD" id="cd04242">
    <property type="entry name" value="AAK_G5K_ProB"/>
    <property type="match status" value="1"/>
</dbReference>
<evidence type="ECO:0000256" key="7">
    <source>
        <dbReference type="ARBA" id="ARBA00022840"/>
    </source>
</evidence>
<comment type="catalytic activity">
    <reaction evidence="8">
        <text>L-glutamate + ATP = L-glutamyl 5-phosphate + ADP</text>
        <dbReference type="Rhea" id="RHEA:14877"/>
        <dbReference type="ChEBI" id="CHEBI:29985"/>
        <dbReference type="ChEBI" id="CHEBI:30616"/>
        <dbReference type="ChEBI" id="CHEBI:58274"/>
        <dbReference type="ChEBI" id="CHEBI:456216"/>
        <dbReference type="EC" id="2.7.2.11"/>
    </reaction>
</comment>
<feature type="domain" description="Aspartate/glutamate/uridylate kinase" evidence="9">
    <location>
        <begin position="10"/>
        <end position="239"/>
    </location>
</feature>
<dbReference type="AlphaFoldDB" id="A0A140DYY8"/>
<evidence type="ECO:0000256" key="1">
    <source>
        <dbReference type="ARBA" id="ARBA00022490"/>
    </source>
</evidence>
<accession>A0A140DYY8</accession>
<comment type="similarity">
    <text evidence="8">Belongs to the glutamate 5-kinase family.</text>
</comment>
<dbReference type="Proteomes" id="UP000069771">
    <property type="component" value="Chromosome"/>
</dbReference>
<feature type="binding site" evidence="8">
    <location>
        <position position="141"/>
    </location>
    <ligand>
        <name>substrate</name>
    </ligand>
</feature>
<dbReference type="GO" id="GO:0005829">
    <property type="term" value="C:cytosol"/>
    <property type="evidence" value="ECO:0007669"/>
    <property type="project" value="TreeGrafter"/>
</dbReference>
<dbReference type="InterPro" id="IPR001048">
    <property type="entry name" value="Asp/Glu/Uridylate_kinase"/>
</dbReference>
<dbReference type="PANTHER" id="PTHR43654">
    <property type="entry name" value="GLUTAMATE 5-KINASE"/>
    <property type="match status" value="1"/>
</dbReference>
<name>A0A140DYY8_9FIRM</name>
<dbReference type="InterPro" id="IPR011529">
    <property type="entry name" value="Glu_5kinase"/>
</dbReference>
<keyword evidence="5 8" id="KW-0547">Nucleotide-binding</keyword>
<evidence type="ECO:0000256" key="6">
    <source>
        <dbReference type="ARBA" id="ARBA00022777"/>
    </source>
</evidence>
<feature type="binding site" evidence="8">
    <location>
        <position position="14"/>
    </location>
    <ligand>
        <name>ATP</name>
        <dbReference type="ChEBI" id="CHEBI:30616"/>
    </ligand>
</feature>
<reference evidence="10 11" key="1">
    <citation type="journal article" date="2016" name="Gut Pathog.">
        <title>Whole genome sequencing of "Faecalibaculum rodentium" ALO17, isolated from C57BL/6J laboratory mouse feces.</title>
        <authorList>
            <person name="Lim S."/>
            <person name="Chang D.H."/>
            <person name="Ahn S."/>
            <person name="Kim B.C."/>
        </authorList>
    </citation>
    <scope>NUCLEOTIDE SEQUENCE [LARGE SCALE GENOMIC DNA]</scope>
    <source>
        <strain evidence="10 11">Alo17</strain>
    </source>
</reference>
<dbReference type="PATRIC" id="fig|1702221.3.peg.2660"/>
<dbReference type="KEGG" id="fro:AALO17_27310"/>
<dbReference type="STRING" id="1702221.AALO17_27310"/>
<keyword evidence="1 8" id="KW-0963">Cytoplasm</keyword>
<evidence type="ECO:0000259" key="9">
    <source>
        <dbReference type="Pfam" id="PF00696"/>
    </source>
</evidence>
<keyword evidence="7 8" id="KW-0067">ATP-binding</keyword>
<dbReference type="PIRSF" id="PIRSF000729">
    <property type="entry name" value="GK"/>
    <property type="match status" value="1"/>
</dbReference>
<protein>
    <recommendedName>
        <fullName evidence="8">Glutamate 5-kinase</fullName>
        <ecNumber evidence="8">2.7.2.11</ecNumber>
    </recommendedName>
    <alternativeName>
        <fullName evidence="8">Gamma-glutamyl kinase</fullName>
        <shortName evidence="8">GK</shortName>
    </alternativeName>
</protein>
<dbReference type="RefSeq" id="WP_067559896.1">
    <property type="nucleotide sequence ID" value="NZ_CAMTBT010000005.1"/>
</dbReference>
<dbReference type="PANTHER" id="PTHR43654:SF1">
    <property type="entry name" value="ISOPENTENYL PHOSPHATE KINASE"/>
    <property type="match status" value="1"/>
</dbReference>
<dbReference type="PRINTS" id="PR00474">
    <property type="entry name" value="GLU5KINASE"/>
</dbReference>
<feature type="binding site" evidence="8">
    <location>
        <position position="55"/>
    </location>
    <ligand>
        <name>substrate</name>
    </ligand>
</feature>
<dbReference type="InterPro" id="IPR036393">
    <property type="entry name" value="AceGlu_kinase-like_sf"/>
</dbReference>
<proteinExistence type="inferred from homology"/>
<dbReference type="FunFam" id="3.40.1160.10:FF:000018">
    <property type="entry name" value="Glutamate 5-kinase"/>
    <property type="match status" value="1"/>
</dbReference>
<dbReference type="InterPro" id="IPR005715">
    <property type="entry name" value="Glu_5kinase/COase_Synthase"/>
</dbReference>
<dbReference type="SUPFAM" id="SSF53633">
    <property type="entry name" value="Carbamate kinase-like"/>
    <property type="match status" value="1"/>
</dbReference>
<dbReference type="UniPathway" id="UPA00098">
    <property type="reaction ID" value="UER00359"/>
</dbReference>
<gene>
    <name evidence="8" type="primary">proB</name>
    <name evidence="10" type="ORF">AALO17_27310</name>
</gene>
<keyword evidence="4 8" id="KW-0808">Transferase</keyword>
<keyword evidence="11" id="KW-1185">Reference proteome</keyword>
<keyword evidence="2 8" id="KW-0028">Amino-acid biosynthesis</keyword>
<dbReference type="InterPro" id="IPR019797">
    <property type="entry name" value="Glutamate_5-kinase_CS"/>
</dbReference>
<evidence type="ECO:0000313" key="11">
    <source>
        <dbReference type="Proteomes" id="UP000069771"/>
    </source>
</evidence>
<dbReference type="PROSITE" id="PS00902">
    <property type="entry name" value="GLUTAMATE_5_KINASE"/>
    <property type="match status" value="1"/>
</dbReference>
<feature type="binding site" evidence="8">
    <location>
        <position position="153"/>
    </location>
    <ligand>
        <name>substrate</name>
    </ligand>
</feature>
<dbReference type="EC" id="2.7.2.11" evidence="8"/>
<feature type="binding site" evidence="8">
    <location>
        <begin position="215"/>
        <end position="221"/>
    </location>
    <ligand>
        <name>ATP</name>
        <dbReference type="ChEBI" id="CHEBI:30616"/>
    </ligand>
</feature>
<sequence length="279" mass="30273">MKSYLKPGSRIVVKVGSSSLRHGATGRLDLYKLEVLVRQLANLRNAGLDVVLVSSGAMMAGRTALGIDSLRTLSQKQAAASVGQARLMMIYSKLFSEYNTVASQVLMTKNTVADPEHKQNARNTFEELLAMGVIPIVNENDTVSTYEIQFGDNDTLSAVVSELVQADLLVLLSDIDGLFTSDPNTDPEAKLVREVLEVDESLLGMAGDSASDVGTGGMRTKLQAARMAMDAGTDMMIANGRDFRVIHDLVSGKGTGTWFRAPEENRRKRDSSIERECRG</sequence>
<dbReference type="InterPro" id="IPR041739">
    <property type="entry name" value="G5K_ProB"/>
</dbReference>
<keyword evidence="3 8" id="KW-0641">Proline biosynthesis</keyword>
<dbReference type="InterPro" id="IPR001057">
    <property type="entry name" value="Glu/AcGlu_kinase"/>
</dbReference>
<dbReference type="Gene3D" id="3.40.1160.10">
    <property type="entry name" value="Acetylglutamate kinase-like"/>
    <property type="match status" value="1"/>
</dbReference>
<dbReference type="Pfam" id="PF00696">
    <property type="entry name" value="AA_kinase"/>
    <property type="match status" value="1"/>
</dbReference>
<organism evidence="10 11">
    <name type="scientific">Faecalibaculum rodentium</name>
    <dbReference type="NCBI Taxonomy" id="1702221"/>
    <lineage>
        <taxon>Bacteria</taxon>
        <taxon>Bacillati</taxon>
        <taxon>Bacillota</taxon>
        <taxon>Erysipelotrichia</taxon>
        <taxon>Erysipelotrichales</taxon>
        <taxon>Erysipelotrichaceae</taxon>
        <taxon>Faecalibaculum</taxon>
    </lineage>
</organism>
<evidence type="ECO:0000256" key="2">
    <source>
        <dbReference type="ARBA" id="ARBA00022605"/>
    </source>
</evidence>
<dbReference type="GO" id="GO:0055129">
    <property type="term" value="P:L-proline biosynthetic process"/>
    <property type="evidence" value="ECO:0007669"/>
    <property type="project" value="UniProtKB-UniRule"/>
</dbReference>
<evidence type="ECO:0000256" key="4">
    <source>
        <dbReference type="ARBA" id="ARBA00022679"/>
    </source>
</evidence>
<evidence type="ECO:0000313" key="10">
    <source>
        <dbReference type="EMBL" id="AMK55865.1"/>
    </source>
</evidence>
<evidence type="ECO:0000256" key="3">
    <source>
        <dbReference type="ARBA" id="ARBA00022650"/>
    </source>
</evidence>
<dbReference type="GO" id="GO:0004349">
    <property type="term" value="F:glutamate 5-kinase activity"/>
    <property type="evidence" value="ECO:0007669"/>
    <property type="project" value="UniProtKB-UniRule"/>
</dbReference>
<comment type="pathway">
    <text evidence="8">Amino-acid biosynthesis; L-proline biosynthesis; L-glutamate 5-semialdehyde from L-glutamate: step 1/2.</text>
</comment>